<dbReference type="EMBL" id="BSUZ01000001">
    <property type="protein sequence ID" value="GMA87342.1"/>
    <property type="molecule type" value="Genomic_DNA"/>
</dbReference>
<dbReference type="Proteomes" id="UP001157017">
    <property type="component" value="Unassembled WGS sequence"/>
</dbReference>
<evidence type="ECO:0000313" key="1">
    <source>
        <dbReference type="EMBL" id="GMA87342.1"/>
    </source>
</evidence>
<gene>
    <name evidence="1" type="ORF">GCM10025868_25920</name>
</gene>
<evidence type="ECO:0000313" key="2">
    <source>
        <dbReference type="Proteomes" id="UP001157017"/>
    </source>
</evidence>
<reference evidence="2" key="1">
    <citation type="journal article" date="2019" name="Int. J. Syst. Evol. Microbiol.">
        <title>The Global Catalogue of Microorganisms (GCM) 10K type strain sequencing project: providing services to taxonomists for standard genome sequencing and annotation.</title>
        <authorList>
            <consortium name="The Broad Institute Genomics Platform"/>
            <consortium name="The Broad Institute Genome Sequencing Center for Infectious Disease"/>
            <person name="Wu L."/>
            <person name="Ma J."/>
        </authorList>
    </citation>
    <scope>NUCLEOTIDE SEQUENCE [LARGE SCALE GENOMIC DNA]</scope>
    <source>
        <strain evidence="2">NBRC 108730</strain>
    </source>
</reference>
<proteinExistence type="predicted"/>
<keyword evidence="2" id="KW-1185">Reference proteome</keyword>
<organism evidence="1 2">
    <name type="scientific">Angustibacter aerolatus</name>
    <dbReference type="NCBI Taxonomy" id="1162965"/>
    <lineage>
        <taxon>Bacteria</taxon>
        <taxon>Bacillati</taxon>
        <taxon>Actinomycetota</taxon>
        <taxon>Actinomycetes</taxon>
        <taxon>Kineosporiales</taxon>
        <taxon>Kineosporiaceae</taxon>
    </lineage>
</organism>
<comment type="caution">
    <text evidence="1">The sequence shown here is derived from an EMBL/GenBank/DDBJ whole genome shotgun (WGS) entry which is preliminary data.</text>
</comment>
<sequence length="141" mass="14272">MMLGRTMLTGSAGAPGRSREVPLVRLLDDPLAHRLRERVGVGPAEAAAALAAGGLLLLAHPVATAALGVLRDGDRARPAVLALRRGGQPGQHLGLAGVVLDALGEPQPGVALGAPVDVVGDRRLGHRVAPPAPTYAVETCT</sequence>
<name>A0ABQ6JGI2_9ACTN</name>
<protein>
    <submittedName>
        <fullName evidence="1">Uncharacterized protein</fullName>
    </submittedName>
</protein>
<accession>A0ABQ6JGI2</accession>